<protein>
    <submittedName>
        <fullName evidence="2">Membrane protein</fullName>
    </submittedName>
</protein>
<dbReference type="PATRIC" id="fig|552518.3.peg.3325"/>
<feature type="transmembrane region" description="Helical" evidence="1">
    <location>
        <begin position="163"/>
        <end position="183"/>
    </location>
</feature>
<evidence type="ECO:0000313" key="3">
    <source>
        <dbReference type="Proteomes" id="UP000033774"/>
    </source>
</evidence>
<dbReference type="InterPro" id="IPR005325">
    <property type="entry name" value="DUF308_memb"/>
</dbReference>
<dbReference type="AlphaFoldDB" id="A0A0F3IYR7"/>
<reference evidence="2 3" key="1">
    <citation type="submission" date="2015-03" db="EMBL/GenBank/DDBJ databases">
        <title>Draft genome sequence of Elstera litoralis.</title>
        <authorList>
            <person name="Rahalkar M.C."/>
            <person name="Dhakephalkar P.K."/>
            <person name="Pore S.D."/>
            <person name="Arora P."/>
            <person name="Kapse N.G."/>
            <person name="Pandit P.S."/>
        </authorList>
    </citation>
    <scope>NUCLEOTIDE SEQUENCE [LARGE SCALE GENOMIC DNA]</scope>
    <source>
        <strain evidence="2 3">Dia-1</strain>
    </source>
</reference>
<keyword evidence="3" id="KW-1185">Reference proteome</keyword>
<dbReference type="Pfam" id="PF03729">
    <property type="entry name" value="DUF308"/>
    <property type="match status" value="1"/>
</dbReference>
<comment type="caution">
    <text evidence="2">The sequence shown here is derived from an EMBL/GenBank/DDBJ whole genome shotgun (WGS) entry which is preliminary data.</text>
</comment>
<feature type="transmembrane region" description="Helical" evidence="1">
    <location>
        <begin position="102"/>
        <end position="120"/>
    </location>
</feature>
<keyword evidence="1" id="KW-1133">Transmembrane helix</keyword>
<sequence>MTNQTLQQRDRDATSRWLKSYYFTRAGVSIVWVAAAFLLGSRMPLIAALLLVAYPAWDALANVIDAQRSGGLKANASQALNVAVSVLTAIAVAITLGQGMHAVLAVFAVWAILSGLFQLITGVRRWKTGAQWVMVLSGAQSMLAGVFFVEQATGTALPSITAIAPYAAFGAFYFLVSAVWLAVAQARRRSTEGAA</sequence>
<feature type="transmembrane region" description="Helical" evidence="1">
    <location>
        <begin position="76"/>
        <end position="96"/>
    </location>
</feature>
<feature type="transmembrane region" description="Helical" evidence="1">
    <location>
        <begin position="45"/>
        <end position="64"/>
    </location>
</feature>
<dbReference type="OrthoDB" id="960912at2"/>
<keyword evidence="1" id="KW-0472">Membrane</keyword>
<keyword evidence="1" id="KW-0812">Transmembrane</keyword>
<dbReference type="EMBL" id="LAJY01000052">
    <property type="protein sequence ID" value="KJV10739.1"/>
    <property type="molecule type" value="Genomic_DNA"/>
</dbReference>
<accession>A0A0F3IYR7</accession>
<feature type="transmembrane region" description="Helical" evidence="1">
    <location>
        <begin position="21"/>
        <end position="39"/>
    </location>
</feature>
<organism evidence="2 3">
    <name type="scientific">Elstera litoralis</name>
    <dbReference type="NCBI Taxonomy" id="552518"/>
    <lineage>
        <taxon>Bacteria</taxon>
        <taxon>Pseudomonadati</taxon>
        <taxon>Pseudomonadota</taxon>
        <taxon>Alphaproteobacteria</taxon>
        <taxon>Rhodospirillales</taxon>
        <taxon>Rhodospirillaceae</taxon>
        <taxon>Elstera</taxon>
    </lineage>
</organism>
<dbReference type="RefSeq" id="WP_045774549.1">
    <property type="nucleotide sequence ID" value="NZ_LAJY01000052.1"/>
</dbReference>
<proteinExistence type="predicted"/>
<feature type="transmembrane region" description="Helical" evidence="1">
    <location>
        <begin position="132"/>
        <end position="151"/>
    </location>
</feature>
<name>A0A0F3IYR7_9PROT</name>
<evidence type="ECO:0000256" key="1">
    <source>
        <dbReference type="SAM" id="Phobius"/>
    </source>
</evidence>
<gene>
    <name evidence="2" type="ORF">VZ95_02925</name>
</gene>
<evidence type="ECO:0000313" key="2">
    <source>
        <dbReference type="EMBL" id="KJV10739.1"/>
    </source>
</evidence>
<dbReference type="Proteomes" id="UP000033774">
    <property type="component" value="Unassembled WGS sequence"/>
</dbReference>